<dbReference type="InterPro" id="IPR042095">
    <property type="entry name" value="SUMF_sf"/>
</dbReference>
<accession>A0A0C2D997</accession>
<evidence type="ECO:0000256" key="1">
    <source>
        <dbReference type="SAM" id="MobiDB-lite"/>
    </source>
</evidence>
<dbReference type="InterPro" id="IPR005532">
    <property type="entry name" value="SUMF_dom"/>
</dbReference>
<name>A0A0C2D997_9BACT</name>
<dbReference type="InterPro" id="IPR016187">
    <property type="entry name" value="CTDL_fold"/>
</dbReference>
<dbReference type="SUPFAM" id="SSF56436">
    <property type="entry name" value="C-type lectin-like"/>
    <property type="match status" value="1"/>
</dbReference>
<gene>
    <name evidence="3" type="ORF">DB30_04328</name>
</gene>
<feature type="domain" description="Sulfatase-modifying factor enzyme-like" evidence="2">
    <location>
        <begin position="351"/>
        <end position="459"/>
    </location>
</feature>
<evidence type="ECO:0000313" key="4">
    <source>
        <dbReference type="Proteomes" id="UP000031599"/>
    </source>
</evidence>
<organism evidence="3 4">
    <name type="scientific">Enhygromyxa salina</name>
    <dbReference type="NCBI Taxonomy" id="215803"/>
    <lineage>
        <taxon>Bacteria</taxon>
        <taxon>Pseudomonadati</taxon>
        <taxon>Myxococcota</taxon>
        <taxon>Polyangia</taxon>
        <taxon>Nannocystales</taxon>
        <taxon>Nannocystaceae</taxon>
        <taxon>Enhygromyxa</taxon>
    </lineage>
</organism>
<sequence>MDVSATQLPPPSQSQTRRLVVSNVRVIEHPGGTYDVSFDLDWREAFRAGEHWSAAWLFLKVKPGKTEEVESVEDAVERLHAKGSVRAKTAEIAATVRAELAGVKSLLAKLPKPPSVLPGSGGEGPTLAGIPLPGGGPPSPAQLLAGLDAKLQDTFGDPPPPIQALRLHQRRVASGGQQVEVDEDFAFLNPSSEGKQRVTSFTAWQHMNVSTLAADHGAPEGTVIVPSEDGVGVFIYRDRDGRGPLGLRGVRLRTTTACDGEALKVWIGALEMVYVAPSEFRVGDPQGADGPYCCFYEAGDDDDDGRDRSYVIRSEAAIAVGDEPGMLTWDNTGQMGEHADIPAAFPKGSVGYYVLKHQLTQGEYCDFINHLQGHQITIRFPYGGQGDYRYTVFKTWGSPRVCTRPERANNWASWADAKAYIWWAGLRPMTEFEYEKAARGPIAPVAGEYAWGSTTLVQSLVILGHESDRPIVQGNCNLGNAMQPFQGGDGGQGPVPDDAFRASRYQCSAEAVHMPGVIDTDQTFTWREETGASHYEIMGLSGNLWEYVISAGVDTGRSFTGDHGTGDLDGTGSPNQANSWPGADHLGIGFRGGSWYTKVTSGRIADRCFGSGLLGYQDRSHDTGIRAVRTAPKTEAGS</sequence>
<dbReference type="Pfam" id="PF03781">
    <property type="entry name" value="FGE-sulfatase"/>
    <property type="match status" value="1"/>
</dbReference>
<dbReference type="AlphaFoldDB" id="A0A0C2D997"/>
<reference evidence="3 4" key="1">
    <citation type="submission" date="2014-12" db="EMBL/GenBank/DDBJ databases">
        <title>Genome assembly of Enhygromyxa salina DSM 15201.</title>
        <authorList>
            <person name="Sharma G."/>
            <person name="Subramanian S."/>
        </authorList>
    </citation>
    <scope>NUCLEOTIDE SEQUENCE [LARGE SCALE GENOMIC DNA]</scope>
    <source>
        <strain evidence="3 4">DSM 15201</strain>
    </source>
</reference>
<dbReference type="EMBL" id="JMCC02000035">
    <property type="protein sequence ID" value="KIG16557.1"/>
    <property type="molecule type" value="Genomic_DNA"/>
</dbReference>
<evidence type="ECO:0000313" key="3">
    <source>
        <dbReference type="EMBL" id="KIG16557.1"/>
    </source>
</evidence>
<feature type="region of interest" description="Disordered" evidence="1">
    <location>
        <begin position="560"/>
        <end position="580"/>
    </location>
</feature>
<dbReference type="Proteomes" id="UP000031599">
    <property type="component" value="Unassembled WGS sequence"/>
</dbReference>
<dbReference type="RefSeq" id="WP_052549428.1">
    <property type="nucleotide sequence ID" value="NZ_JMCC02000035.1"/>
</dbReference>
<feature type="region of interest" description="Disordered" evidence="1">
    <location>
        <begin position="114"/>
        <end position="136"/>
    </location>
</feature>
<proteinExistence type="predicted"/>
<comment type="caution">
    <text evidence="3">The sequence shown here is derived from an EMBL/GenBank/DDBJ whole genome shotgun (WGS) entry which is preliminary data.</text>
</comment>
<protein>
    <recommendedName>
        <fullName evidence="2">Sulfatase-modifying factor enzyme-like domain-containing protein</fullName>
    </recommendedName>
</protein>
<evidence type="ECO:0000259" key="2">
    <source>
        <dbReference type="Pfam" id="PF03781"/>
    </source>
</evidence>
<dbReference type="Gene3D" id="3.90.1580.10">
    <property type="entry name" value="paralog of FGE (formylglycine-generating enzyme)"/>
    <property type="match status" value="1"/>
</dbReference>